<dbReference type="InterPro" id="IPR003593">
    <property type="entry name" value="AAA+_ATPase"/>
</dbReference>
<dbReference type="SMART" id="SM00382">
    <property type="entry name" value="AAA"/>
    <property type="match status" value="1"/>
</dbReference>
<evidence type="ECO:0000256" key="5">
    <source>
        <dbReference type="ARBA" id="ARBA00022741"/>
    </source>
</evidence>
<keyword evidence="2" id="KW-0813">Transport</keyword>
<keyword evidence="4 9" id="KW-0812">Transmembrane</keyword>
<dbReference type="Proteomes" id="UP000886893">
    <property type="component" value="Unassembled WGS sequence"/>
</dbReference>
<comment type="caution">
    <text evidence="12">The sequence shown here is derived from an EMBL/GenBank/DDBJ whole genome shotgun (WGS) entry which is preliminary data.</text>
</comment>
<evidence type="ECO:0000256" key="2">
    <source>
        <dbReference type="ARBA" id="ARBA00022448"/>
    </source>
</evidence>
<dbReference type="GO" id="GO:0016887">
    <property type="term" value="F:ATP hydrolysis activity"/>
    <property type="evidence" value="ECO:0007669"/>
    <property type="project" value="InterPro"/>
</dbReference>
<organism evidence="12 13">
    <name type="scientific">Candidatus Caccosoma faecigallinarum</name>
    <dbReference type="NCBI Taxonomy" id="2840720"/>
    <lineage>
        <taxon>Bacteria</taxon>
        <taxon>Bacillati</taxon>
        <taxon>Bacillota</taxon>
        <taxon>Bacillota incertae sedis</taxon>
        <taxon>Candidatus Caccosoma</taxon>
    </lineage>
</organism>
<dbReference type="GO" id="GO:0005886">
    <property type="term" value="C:plasma membrane"/>
    <property type="evidence" value="ECO:0007669"/>
    <property type="project" value="UniProtKB-SubCell"/>
</dbReference>
<dbReference type="InterPro" id="IPR039421">
    <property type="entry name" value="Type_1_exporter"/>
</dbReference>
<keyword evidence="5" id="KW-0547">Nucleotide-binding</keyword>
<dbReference type="PANTHER" id="PTHR43394:SF1">
    <property type="entry name" value="ATP-BINDING CASSETTE SUB-FAMILY B MEMBER 10, MITOCHONDRIAL"/>
    <property type="match status" value="1"/>
</dbReference>
<dbReference type="SUPFAM" id="SSF90123">
    <property type="entry name" value="ABC transporter transmembrane region"/>
    <property type="match status" value="1"/>
</dbReference>
<comment type="subcellular location">
    <subcellularLocation>
        <location evidence="1">Cell membrane</location>
        <topology evidence="1">Multi-pass membrane protein</topology>
    </subcellularLocation>
</comment>
<evidence type="ECO:0000256" key="8">
    <source>
        <dbReference type="ARBA" id="ARBA00023136"/>
    </source>
</evidence>
<protein>
    <submittedName>
        <fullName evidence="12">ABC transporter ATP-binding protein</fullName>
    </submittedName>
</protein>
<dbReference type="Pfam" id="PF00005">
    <property type="entry name" value="ABC_tran"/>
    <property type="match status" value="1"/>
</dbReference>
<evidence type="ECO:0000259" key="11">
    <source>
        <dbReference type="PROSITE" id="PS50929"/>
    </source>
</evidence>
<evidence type="ECO:0000259" key="10">
    <source>
        <dbReference type="PROSITE" id="PS50893"/>
    </source>
</evidence>
<evidence type="ECO:0000256" key="7">
    <source>
        <dbReference type="ARBA" id="ARBA00022989"/>
    </source>
</evidence>
<gene>
    <name evidence="12" type="ORF">IAD04_03960</name>
</gene>
<feature type="transmembrane region" description="Helical" evidence="9">
    <location>
        <begin position="34"/>
        <end position="60"/>
    </location>
</feature>
<dbReference type="PROSITE" id="PS50929">
    <property type="entry name" value="ABC_TM1F"/>
    <property type="match status" value="1"/>
</dbReference>
<keyword evidence="6 12" id="KW-0067">ATP-binding</keyword>
<dbReference type="CDD" id="cd03228">
    <property type="entry name" value="ABCC_MRP_Like"/>
    <property type="match status" value="1"/>
</dbReference>
<dbReference type="Gene3D" id="1.20.1560.10">
    <property type="entry name" value="ABC transporter type 1, transmembrane domain"/>
    <property type="match status" value="1"/>
</dbReference>
<evidence type="ECO:0000313" key="13">
    <source>
        <dbReference type="Proteomes" id="UP000886893"/>
    </source>
</evidence>
<dbReference type="SUPFAM" id="SSF52540">
    <property type="entry name" value="P-loop containing nucleoside triphosphate hydrolases"/>
    <property type="match status" value="1"/>
</dbReference>
<sequence>MKATQKQKKKPKYNMFQNSWFMIKLAWRQNEKKVIFTAILLALLGVALNLINLYIAPAILDVIENGAGLKELLTTIFIFVAALIFTYAFNSYVSANVLYGRISVRTTIVAMLNNKACRTSYPNIENEEFYKLTQQAVKHCSGNREATEAIWTTLTQLLMNILCFVFYTGLLFMVKPIMLIIILITTLIGFFINNYLSNYRYKHKDLEAEQYKKINYLNHVSKSIDFAKDIRIFGLRSWLTDLYDKSMDALQAYNHKVSRVYFWARVIDILLTFLKNAIAYIYLIGLVLNNEISIAEFLLYFSAVEGFSNLVTGVLSQFNLLKNQSVNLSIVRETLDYPEIFKFEDGKDLIIDSNKDYTIELKNVSFKYPGGDKNILTKINLTIHPKEKIAIVGLNGAGKTTLVKLICGYYDPTEGEILLNGTNIKTLNREHYYKMFSVVSQNFSLLAGSVATNVAQTEDNIHYELVYDCIEKAGLKQKIETLPLKYETKLNREVYEDATNLSGGETQRLMLARALYKNAPIIVLDEPTSALDPLAEADIYNKYNELTKNKSSLFISHRLASTRFCDRILFIADEKIVEEGTHEELLALGGKYAQLFEIQSKYYKEGEIEDEK</sequence>
<proteinExistence type="predicted"/>
<dbReference type="InterPro" id="IPR011527">
    <property type="entry name" value="ABC1_TM_dom"/>
</dbReference>
<dbReference type="Gene3D" id="3.40.50.300">
    <property type="entry name" value="P-loop containing nucleotide triphosphate hydrolases"/>
    <property type="match status" value="1"/>
</dbReference>
<dbReference type="PANTHER" id="PTHR43394">
    <property type="entry name" value="ATP-DEPENDENT PERMEASE MDL1, MITOCHONDRIAL"/>
    <property type="match status" value="1"/>
</dbReference>
<dbReference type="GO" id="GO:0015421">
    <property type="term" value="F:ABC-type oligopeptide transporter activity"/>
    <property type="evidence" value="ECO:0007669"/>
    <property type="project" value="TreeGrafter"/>
</dbReference>
<evidence type="ECO:0000256" key="1">
    <source>
        <dbReference type="ARBA" id="ARBA00004651"/>
    </source>
</evidence>
<dbReference type="FunFam" id="3.40.50.300:FF:000854">
    <property type="entry name" value="Multidrug ABC transporter ATP-binding protein"/>
    <property type="match status" value="1"/>
</dbReference>
<reference evidence="12" key="2">
    <citation type="journal article" date="2021" name="PeerJ">
        <title>Extensive microbial diversity within the chicken gut microbiome revealed by metagenomics and culture.</title>
        <authorList>
            <person name="Gilroy R."/>
            <person name="Ravi A."/>
            <person name="Getino M."/>
            <person name="Pursley I."/>
            <person name="Horton D.L."/>
            <person name="Alikhan N.F."/>
            <person name="Baker D."/>
            <person name="Gharbi K."/>
            <person name="Hall N."/>
            <person name="Watson M."/>
            <person name="Adriaenssens E.M."/>
            <person name="Foster-Nyarko E."/>
            <person name="Jarju S."/>
            <person name="Secka A."/>
            <person name="Antonio M."/>
            <person name="Oren A."/>
            <person name="Chaudhuri R.R."/>
            <person name="La Ragione R."/>
            <person name="Hildebrand F."/>
            <person name="Pallen M.J."/>
        </authorList>
    </citation>
    <scope>NUCLEOTIDE SEQUENCE</scope>
    <source>
        <strain evidence="12">14508</strain>
    </source>
</reference>
<name>A0A9D1KAA0_9FIRM</name>
<keyword evidence="3" id="KW-1003">Cell membrane</keyword>
<dbReference type="EMBL" id="DVKI01000125">
    <property type="protein sequence ID" value="HIT17514.1"/>
    <property type="molecule type" value="Genomic_DNA"/>
</dbReference>
<dbReference type="InterPro" id="IPR036640">
    <property type="entry name" value="ABC1_TM_sf"/>
</dbReference>
<evidence type="ECO:0000256" key="3">
    <source>
        <dbReference type="ARBA" id="ARBA00022475"/>
    </source>
</evidence>
<feature type="transmembrane region" description="Helical" evidence="9">
    <location>
        <begin position="176"/>
        <end position="196"/>
    </location>
</feature>
<feature type="transmembrane region" description="Helical" evidence="9">
    <location>
        <begin position="149"/>
        <end position="170"/>
    </location>
</feature>
<accession>A0A9D1KAA0</accession>
<dbReference type="InterPro" id="IPR027417">
    <property type="entry name" value="P-loop_NTPase"/>
</dbReference>
<feature type="domain" description="ABC transporter" evidence="10">
    <location>
        <begin position="359"/>
        <end position="598"/>
    </location>
</feature>
<evidence type="ECO:0000256" key="4">
    <source>
        <dbReference type="ARBA" id="ARBA00022692"/>
    </source>
</evidence>
<dbReference type="PROSITE" id="PS50893">
    <property type="entry name" value="ABC_TRANSPORTER_2"/>
    <property type="match status" value="1"/>
</dbReference>
<dbReference type="GO" id="GO:0005524">
    <property type="term" value="F:ATP binding"/>
    <property type="evidence" value="ECO:0007669"/>
    <property type="project" value="UniProtKB-KW"/>
</dbReference>
<keyword evidence="7 9" id="KW-1133">Transmembrane helix</keyword>
<evidence type="ECO:0000256" key="9">
    <source>
        <dbReference type="SAM" id="Phobius"/>
    </source>
</evidence>
<dbReference type="AlphaFoldDB" id="A0A9D1KAA0"/>
<dbReference type="Pfam" id="PF00664">
    <property type="entry name" value="ABC_membrane"/>
    <property type="match status" value="1"/>
</dbReference>
<feature type="transmembrane region" description="Helical" evidence="9">
    <location>
        <begin position="262"/>
        <end position="285"/>
    </location>
</feature>
<keyword evidence="8 9" id="KW-0472">Membrane</keyword>
<evidence type="ECO:0000256" key="6">
    <source>
        <dbReference type="ARBA" id="ARBA00022840"/>
    </source>
</evidence>
<evidence type="ECO:0000313" key="12">
    <source>
        <dbReference type="EMBL" id="HIT17514.1"/>
    </source>
</evidence>
<reference evidence="12" key="1">
    <citation type="submission" date="2020-10" db="EMBL/GenBank/DDBJ databases">
        <authorList>
            <person name="Gilroy R."/>
        </authorList>
    </citation>
    <scope>NUCLEOTIDE SEQUENCE</scope>
    <source>
        <strain evidence="12">14508</strain>
    </source>
</reference>
<feature type="transmembrane region" description="Helical" evidence="9">
    <location>
        <begin position="72"/>
        <end position="93"/>
    </location>
</feature>
<dbReference type="InterPro" id="IPR003439">
    <property type="entry name" value="ABC_transporter-like_ATP-bd"/>
</dbReference>
<feature type="domain" description="ABC transmembrane type-1" evidence="11">
    <location>
        <begin position="36"/>
        <end position="323"/>
    </location>
</feature>